<gene>
    <name evidence="1" type="ORF">AMJ87_09620</name>
</gene>
<sequence>MKKTSFVVIVVALMLAATHCGRKVMVPPRIDLKQHEVVGMIRFACENKGDLAPLTTRKFTEAIRRDQEMIRIIDLGTEAEVLREIGHDKLSKAAFQAIGEEYDVATVFTGELLISDVRPNLAVGLLFIAGMSVSAEVDATLDAQMVETESGASLWSTSVSETREIGHVSIWEGGGFAFDAEDPERAYGKLVNALVEDASVDFRVTWRRE</sequence>
<protein>
    <submittedName>
        <fullName evidence="1">Uncharacterized protein</fullName>
    </submittedName>
</protein>
<dbReference type="PATRIC" id="fig|1703780.3.peg.1041"/>
<name>A0A0S8GAB4_UNCW3</name>
<comment type="caution">
    <text evidence="1">The sequence shown here is derived from an EMBL/GenBank/DDBJ whole genome shotgun (WGS) entry which is preliminary data.</text>
</comment>
<accession>A0A0S8GAB4</accession>
<dbReference type="Gene3D" id="3.40.50.10610">
    <property type="entry name" value="ABC-type transport auxiliary lipoprotein component"/>
    <property type="match status" value="1"/>
</dbReference>
<dbReference type="EMBL" id="LJUO01000106">
    <property type="protein sequence ID" value="KPK69973.1"/>
    <property type="molecule type" value="Genomic_DNA"/>
</dbReference>
<evidence type="ECO:0000313" key="2">
    <source>
        <dbReference type="Proteomes" id="UP000051096"/>
    </source>
</evidence>
<proteinExistence type="predicted"/>
<organism evidence="1 2">
    <name type="scientific">candidate division WOR_3 bacterium SM23_60</name>
    <dbReference type="NCBI Taxonomy" id="1703780"/>
    <lineage>
        <taxon>Bacteria</taxon>
        <taxon>Bacteria division WOR-3</taxon>
    </lineage>
</organism>
<dbReference type="Proteomes" id="UP000051096">
    <property type="component" value="Unassembled WGS sequence"/>
</dbReference>
<reference evidence="1 2" key="1">
    <citation type="journal article" date="2015" name="Microbiome">
        <title>Genomic resolution of linkages in carbon, nitrogen, and sulfur cycling among widespread estuary sediment bacteria.</title>
        <authorList>
            <person name="Baker B.J."/>
            <person name="Lazar C.S."/>
            <person name="Teske A.P."/>
            <person name="Dick G.J."/>
        </authorList>
    </citation>
    <scope>NUCLEOTIDE SEQUENCE [LARGE SCALE GENOMIC DNA]</scope>
    <source>
        <strain evidence="1">SM23_60</strain>
    </source>
</reference>
<dbReference type="AlphaFoldDB" id="A0A0S8GAB4"/>
<evidence type="ECO:0000313" key="1">
    <source>
        <dbReference type="EMBL" id="KPK69973.1"/>
    </source>
</evidence>